<feature type="transmembrane region" description="Helical" evidence="9">
    <location>
        <begin position="483"/>
        <end position="505"/>
    </location>
</feature>
<evidence type="ECO:0000256" key="7">
    <source>
        <dbReference type="ARBA" id="ARBA00022989"/>
    </source>
</evidence>
<proteinExistence type="inferred from homology"/>
<feature type="transmembrane region" description="Helical" evidence="9">
    <location>
        <begin position="143"/>
        <end position="161"/>
    </location>
</feature>
<evidence type="ECO:0000256" key="9">
    <source>
        <dbReference type="SAM" id="Phobius"/>
    </source>
</evidence>
<comment type="caution">
    <text evidence="12">The sequence shown here is derived from an EMBL/GenBank/DDBJ whole genome shotgun (WGS) entry which is preliminary data.</text>
</comment>
<feature type="transmembrane region" description="Helical" evidence="9">
    <location>
        <begin position="236"/>
        <end position="258"/>
    </location>
</feature>
<sequence>MKASLSALLSGALLAAGLVTRFALLSYPRQVVWDEYHFGKFVNGYIHGEYFFDIHPPLGKLLLAATASAGGYDGRQSWDKIGLDIAPDVQLYALRFLPALQGAVIPWLLFATGRAMDLSLPAALLPAVAALFDLCFLVESRLVLTDVTLLLGIILQLYGAFSSDAHAPLSRGWLTATTLSGVGISLAVCTKWAGASALALAGLHSLAALARAAARLRARPTRAAAARLAAEAAARLGLLVALPLAAYVGSFALHFRLLPRTGDGARFMTPAFRASLGGDVVGAALLELPGFSAPSFWAKLRELNGEMLRANRDLSKGHDFSSRWWEWPLMIRTVLYWNGKRPPYIDATRQFARIYCIGSPLVWWAAALAPSTYAAVLLHALLGDAPAERDRGTSAWRGALLLAGYCVNWLPFILVERTQFLYHFLPSLVFALLLLGVLFDHFVPPSPLLRGRQADEKHAEAAAAVGLRLPHLDAIEQPGGLRWLLLALLVYAFAGVFAFFAPLAYGFPLDAAAFEARMWLKSWA</sequence>
<evidence type="ECO:0000259" key="11">
    <source>
        <dbReference type="Pfam" id="PF16192"/>
    </source>
</evidence>
<evidence type="ECO:0000259" key="10">
    <source>
        <dbReference type="Pfam" id="PF02366"/>
    </source>
</evidence>
<keyword evidence="7 9" id="KW-1133">Transmembrane helix</keyword>
<dbReference type="PANTHER" id="PTHR10050">
    <property type="entry name" value="DOLICHYL-PHOSPHATE-MANNOSE--PROTEIN MANNOSYLTRANSFERASE"/>
    <property type="match status" value="1"/>
</dbReference>
<keyword evidence="5" id="KW-0808">Transferase</keyword>
<evidence type="ECO:0000313" key="12">
    <source>
        <dbReference type="EMBL" id="KAL1507266.1"/>
    </source>
</evidence>
<dbReference type="GO" id="GO:0005783">
    <property type="term" value="C:endoplasmic reticulum"/>
    <property type="evidence" value="ECO:0007669"/>
    <property type="project" value="TreeGrafter"/>
</dbReference>
<dbReference type="AlphaFoldDB" id="A0AB34ITB3"/>
<feature type="domain" description="ArnT-like N-terminal" evidence="10">
    <location>
        <begin position="14"/>
        <end position="258"/>
    </location>
</feature>
<feature type="transmembrane region" description="Helical" evidence="9">
    <location>
        <begin position="118"/>
        <end position="137"/>
    </location>
</feature>
<evidence type="ECO:0000256" key="5">
    <source>
        <dbReference type="ARBA" id="ARBA00022679"/>
    </source>
</evidence>
<keyword evidence="8 9" id="KW-0472">Membrane</keyword>
<feature type="domain" description="Protein O-mannosyl-transferase C-terminal four TM" evidence="11">
    <location>
        <begin position="296"/>
        <end position="523"/>
    </location>
</feature>
<gene>
    <name evidence="12" type="ORF">AB1Y20_008115</name>
</gene>
<organism evidence="12 13">
    <name type="scientific">Prymnesium parvum</name>
    <name type="common">Toxic golden alga</name>
    <dbReference type="NCBI Taxonomy" id="97485"/>
    <lineage>
        <taxon>Eukaryota</taxon>
        <taxon>Haptista</taxon>
        <taxon>Haptophyta</taxon>
        <taxon>Prymnesiophyceae</taxon>
        <taxon>Prymnesiales</taxon>
        <taxon>Prymnesiaceae</taxon>
        <taxon>Prymnesium</taxon>
    </lineage>
</organism>
<reference evidence="12 13" key="1">
    <citation type="journal article" date="2024" name="Science">
        <title>Giant polyketide synthase enzymes in the biosynthesis of giant marine polyether toxins.</title>
        <authorList>
            <person name="Fallon T.R."/>
            <person name="Shende V.V."/>
            <person name="Wierzbicki I.H."/>
            <person name="Pendleton A.L."/>
            <person name="Watervoot N.F."/>
            <person name="Auber R.P."/>
            <person name="Gonzalez D.J."/>
            <person name="Wisecaver J.H."/>
            <person name="Moore B.S."/>
        </authorList>
    </citation>
    <scope>NUCLEOTIDE SEQUENCE [LARGE SCALE GENOMIC DNA]</scope>
    <source>
        <strain evidence="12 13">12B1</strain>
    </source>
</reference>
<dbReference type="InterPro" id="IPR027005">
    <property type="entry name" value="PMT-like"/>
</dbReference>
<feature type="transmembrane region" description="Helical" evidence="9">
    <location>
        <begin position="92"/>
        <end position="111"/>
    </location>
</feature>
<dbReference type="Pfam" id="PF02366">
    <property type="entry name" value="PMT"/>
    <property type="match status" value="1"/>
</dbReference>
<evidence type="ECO:0008006" key="14">
    <source>
        <dbReference type="Google" id="ProtNLM"/>
    </source>
</evidence>
<accession>A0AB34ITB3</accession>
<comment type="subcellular location">
    <subcellularLocation>
        <location evidence="1">Endomembrane system</location>
        <topology evidence="1">Multi-pass membrane protein</topology>
    </subcellularLocation>
</comment>
<feature type="transmembrane region" description="Helical" evidence="9">
    <location>
        <begin position="394"/>
        <end position="414"/>
    </location>
</feature>
<dbReference type="InterPro" id="IPR032421">
    <property type="entry name" value="PMT_4TMC"/>
</dbReference>
<protein>
    <recommendedName>
        <fullName evidence="14">Dolichyl-phosphate-mannose--protein mannosyltransferase</fullName>
    </recommendedName>
</protein>
<name>A0AB34ITB3_PRYPA</name>
<comment type="pathway">
    <text evidence="2">Protein modification; protein glycosylation.</text>
</comment>
<keyword evidence="6 9" id="KW-0812">Transmembrane</keyword>
<feature type="transmembrane region" description="Helical" evidence="9">
    <location>
        <begin position="173"/>
        <end position="193"/>
    </location>
</feature>
<feature type="transmembrane region" description="Helical" evidence="9">
    <location>
        <begin position="420"/>
        <end position="443"/>
    </location>
</feature>
<keyword evidence="13" id="KW-1185">Reference proteome</keyword>
<evidence type="ECO:0000256" key="3">
    <source>
        <dbReference type="ARBA" id="ARBA00007222"/>
    </source>
</evidence>
<evidence type="ECO:0000256" key="8">
    <source>
        <dbReference type="ARBA" id="ARBA00023136"/>
    </source>
</evidence>
<comment type="similarity">
    <text evidence="3">Belongs to the glycosyltransferase 39 family.</text>
</comment>
<dbReference type="EMBL" id="JBGBPQ010000018">
    <property type="protein sequence ID" value="KAL1507266.1"/>
    <property type="molecule type" value="Genomic_DNA"/>
</dbReference>
<dbReference type="PANTHER" id="PTHR10050:SF51">
    <property type="entry name" value="PROTEIN O-MANNOSYL-TRANSFERASE 1"/>
    <property type="match status" value="1"/>
</dbReference>
<dbReference type="GO" id="GO:0004169">
    <property type="term" value="F:dolichyl-phosphate-mannose-protein mannosyltransferase activity"/>
    <property type="evidence" value="ECO:0007669"/>
    <property type="project" value="TreeGrafter"/>
</dbReference>
<evidence type="ECO:0000256" key="1">
    <source>
        <dbReference type="ARBA" id="ARBA00004127"/>
    </source>
</evidence>
<dbReference type="GO" id="GO:0016020">
    <property type="term" value="C:membrane"/>
    <property type="evidence" value="ECO:0007669"/>
    <property type="project" value="InterPro"/>
</dbReference>
<evidence type="ECO:0000256" key="4">
    <source>
        <dbReference type="ARBA" id="ARBA00022676"/>
    </source>
</evidence>
<evidence type="ECO:0000313" key="13">
    <source>
        <dbReference type="Proteomes" id="UP001515480"/>
    </source>
</evidence>
<evidence type="ECO:0000256" key="6">
    <source>
        <dbReference type="ARBA" id="ARBA00022692"/>
    </source>
</evidence>
<dbReference type="Proteomes" id="UP001515480">
    <property type="component" value="Unassembled WGS sequence"/>
</dbReference>
<feature type="transmembrane region" description="Helical" evidence="9">
    <location>
        <begin position="361"/>
        <end position="382"/>
    </location>
</feature>
<evidence type="ECO:0000256" key="2">
    <source>
        <dbReference type="ARBA" id="ARBA00004922"/>
    </source>
</evidence>
<dbReference type="Pfam" id="PF16192">
    <property type="entry name" value="PMT_4TMC"/>
    <property type="match status" value="1"/>
</dbReference>
<keyword evidence="4" id="KW-0328">Glycosyltransferase</keyword>
<dbReference type="InterPro" id="IPR003342">
    <property type="entry name" value="ArnT-like_N"/>
</dbReference>